<dbReference type="PROSITE" id="PS50102">
    <property type="entry name" value="RRM"/>
    <property type="match status" value="1"/>
</dbReference>
<dbReference type="GO" id="GO:0031369">
    <property type="term" value="F:translation initiation factor binding"/>
    <property type="evidence" value="ECO:0007669"/>
    <property type="project" value="InterPro"/>
</dbReference>
<dbReference type="InterPro" id="IPR011400">
    <property type="entry name" value="EIF3B"/>
</dbReference>
<evidence type="ECO:0000256" key="1">
    <source>
        <dbReference type="ARBA" id="ARBA00022490"/>
    </source>
</evidence>
<organism evidence="9 11">
    <name type="scientific">Mesorhabditis belari</name>
    <dbReference type="NCBI Taxonomy" id="2138241"/>
    <lineage>
        <taxon>Eukaryota</taxon>
        <taxon>Metazoa</taxon>
        <taxon>Ecdysozoa</taxon>
        <taxon>Nematoda</taxon>
        <taxon>Chromadorea</taxon>
        <taxon>Rhabditida</taxon>
        <taxon>Rhabditina</taxon>
        <taxon>Rhabditomorpha</taxon>
        <taxon>Rhabditoidea</taxon>
        <taxon>Rhabditidae</taxon>
        <taxon>Mesorhabditinae</taxon>
        <taxon>Mesorhabditis</taxon>
    </lineage>
</organism>
<comment type="subcellular location">
    <subcellularLocation>
        <location evidence="6">Cytoplasm</location>
    </subcellularLocation>
</comment>
<dbReference type="Gene3D" id="2.130.10.10">
    <property type="entry name" value="YVTN repeat-like/Quinoprotein amine dehydrogenase"/>
    <property type="match status" value="1"/>
</dbReference>
<dbReference type="PIRSF" id="PIRSF036424">
    <property type="entry name" value="eIF3b"/>
    <property type="match status" value="1"/>
</dbReference>
<feature type="region of interest" description="Disordered" evidence="7">
    <location>
        <begin position="1"/>
        <end position="26"/>
    </location>
</feature>
<dbReference type="InterPro" id="IPR035979">
    <property type="entry name" value="RBD_domain_sf"/>
</dbReference>
<dbReference type="InterPro" id="IPR012677">
    <property type="entry name" value="Nucleotide-bd_a/b_plait_sf"/>
</dbReference>
<name>A0AAF3EY47_9BILA</name>
<evidence type="ECO:0000256" key="5">
    <source>
        <dbReference type="ARBA" id="ARBA00022917"/>
    </source>
</evidence>
<evidence type="ECO:0000259" key="8">
    <source>
        <dbReference type="PROSITE" id="PS50102"/>
    </source>
</evidence>
<dbReference type="Gene3D" id="3.30.70.330">
    <property type="match status" value="1"/>
</dbReference>
<evidence type="ECO:0000256" key="3">
    <source>
        <dbReference type="ARBA" id="ARBA00022574"/>
    </source>
</evidence>
<dbReference type="PANTHER" id="PTHR14068">
    <property type="entry name" value="EUKARYOTIC TRANSLATION INITIATION FACTOR 3 EIF3 -RELATED"/>
    <property type="match status" value="1"/>
</dbReference>
<dbReference type="GO" id="GO:0003723">
    <property type="term" value="F:RNA binding"/>
    <property type="evidence" value="ECO:0007669"/>
    <property type="project" value="UniProtKB-UniRule"/>
</dbReference>
<comment type="subunit">
    <text evidence="6">Component of the eukaryotic translation initiation factor 3 (eIF-3) complex.</text>
</comment>
<dbReference type="PANTHER" id="PTHR14068:SF0">
    <property type="entry name" value="EUKARYOTIC TRANSLATION INITIATION FACTOR 3 SUBUNIT B"/>
    <property type="match status" value="1"/>
</dbReference>
<dbReference type="InterPro" id="IPR013979">
    <property type="entry name" value="TIF_beta_prop-like"/>
</dbReference>
<comment type="function">
    <text evidence="6">Component of the eukaryotic translation initiation factor 3 (eIF-3) complex, which is involved in protein synthesis and, together with other initiation factors, stimulates binding of mRNA and methionyl-tRNAi to the 40S ribosome.</text>
</comment>
<dbReference type="InterPro" id="IPR015943">
    <property type="entry name" value="WD40/YVTN_repeat-like_dom_sf"/>
</dbReference>
<keyword evidence="2 6" id="KW-0396">Initiation factor</keyword>
<dbReference type="SUPFAM" id="SSF54928">
    <property type="entry name" value="RNA-binding domain, RBD"/>
    <property type="match status" value="1"/>
</dbReference>
<comment type="similarity">
    <text evidence="6">Belongs to the eIF-3 subunit B family.</text>
</comment>
<keyword evidence="5 6" id="KW-0648">Protein biosynthesis</keyword>
<dbReference type="AlphaFoldDB" id="A0AAF3EY47"/>
<dbReference type="Proteomes" id="UP000887575">
    <property type="component" value="Unassembled WGS sequence"/>
</dbReference>
<evidence type="ECO:0000313" key="10">
    <source>
        <dbReference type="WBParaSite" id="MBELARI_LOCUS1669"/>
    </source>
</evidence>
<feature type="domain" description="RRM" evidence="8">
    <location>
        <begin position="50"/>
        <end position="137"/>
    </location>
</feature>
<dbReference type="WBParaSite" id="MBELARI_LOCUS1669">
    <property type="protein sequence ID" value="MBELARI_LOCUS1669"/>
    <property type="gene ID" value="MBELARI_LOCUS1669"/>
</dbReference>
<dbReference type="Pfam" id="PF08662">
    <property type="entry name" value="eIF2A"/>
    <property type="match status" value="1"/>
</dbReference>
<evidence type="ECO:0000256" key="7">
    <source>
        <dbReference type="SAM" id="MobiDB-lite"/>
    </source>
</evidence>
<dbReference type="InterPro" id="IPR000504">
    <property type="entry name" value="RRM_dom"/>
</dbReference>
<proteinExistence type="inferred from homology"/>
<evidence type="ECO:0000256" key="2">
    <source>
        <dbReference type="ARBA" id="ARBA00022540"/>
    </source>
</evidence>
<reference evidence="10 11" key="1">
    <citation type="submission" date="2024-02" db="UniProtKB">
        <authorList>
            <consortium name="WormBaseParasite"/>
        </authorList>
    </citation>
    <scope>IDENTIFICATION</scope>
</reference>
<evidence type="ECO:0000313" key="11">
    <source>
        <dbReference type="WBParaSite" id="MBELARI_LOCUS19134"/>
    </source>
</evidence>
<evidence type="ECO:0000256" key="4">
    <source>
        <dbReference type="ARBA" id="ARBA00022884"/>
    </source>
</evidence>
<dbReference type="SUPFAM" id="SSF82171">
    <property type="entry name" value="DPP6 N-terminal domain-like"/>
    <property type="match status" value="1"/>
</dbReference>
<sequence>MVEAEINNKENEEVEPNFDDPPGYNDPISDEELLGDVLRQEPLIDEYEENCLVVFGIPSVTKEKLAKLQTVMSKILNGINPNHVIEYPSSGDGSTKGCLFVEWENKETAQYALTVLNGYKLDKVHTFSAITIADMKNMPQPDENWEPPKPNEYANVGDLWSWMQNPRCRDQFSVQYENSAGPTVSIFWHVKGHEPEVAEDGSKPNWTESVFKWTPHGSYLATIHNRGIALWGGPKFQRYMRFEHLNVQYFDFSPCETYMVTYAPSNAKWDEDENCLQLWDVRTGEMRKGFSLYALTLRNELEGWPFFQWSHDDKFFACLKVPEKDKLEKQKKVNGIAVYDAETLQLVSNRYIVIENIRTFSWAPGGKNIIAYYSESTEQLPAEFGLISMPTGEKLRSARIYNVAEAQMFWQESGMRLAVHNLRYNKRTFKENGEVKFVGAMTSHIEIFELTGKKDVALMNLPLSEAFINFGWEPNGDKFCVLIGNQAKATPFVYRIDAMKHTPVCLGKLDAGVQLNTVSFAPQGGWLVVMACMSTGGNILFIDTNGQEAKRTSITEHPGFNKGYWDPTGRYFVSCCTVGCRVGADLGYRLYTFQGRELLRKNLERMMQFKWRPRPPVKLSEQKVKEIRKNLKTTSAKFDREDNEEKVKASQEVIDKRRKIMLAFDIIRKKNHALIEKQKDERKRLRNGVDTEADLQNEDLVEETITVALSTQKTLAVLSEEDERD</sequence>
<evidence type="ECO:0000313" key="9">
    <source>
        <dbReference type="Proteomes" id="UP000887575"/>
    </source>
</evidence>
<keyword evidence="1 6" id="KW-0963">Cytoplasm</keyword>
<evidence type="ECO:0000256" key="6">
    <source>
        <dbReference type="PIRNR" id="PIRNR036424"/>
    </source>
</evidence>
<dbReference type="WBParaSite" id="MBELARI_LOCUS19134">
    <property type="protein sequence ID" value="MBELARI_LOCUS19134"/>
    <property type="gene ID" value="MBELARI_LOCUS19134"/>
</dbReference>
<feature type="compositionally biased region" description="Basic and acidic residues" evidence="7">
    <location>
        <begin position="1"/>
        <end position="11"/>
    </location>
</feature>
<accession>A0AAF3EY47</accession>
<protein>
    <recommendedName>
        <fullName evidence="6">Eukaryotic translation initiation factor 3 subunit B</fullName>
        <shortName evidence="6">eIF3b</shortName>
    </recommendedName>
</protein>
<dbReference type="GO" id="GO:0003743">
    <property type="term" value="F:translation initiation factor activity"/>
    <property type="evidence" value="ECO:0007669"/>
    <property type="project" value="UniProtKB-KW"/>
</dbReference>
<keyword evidence="3" id="KW-0853">WD repeat</keyword>
<dbReference type="GO" id="GO:0005852">
    <property type="term" value="C:eukaryotic translation initiation factor 3 complex"/>
    <property type="evidence" value="ECO:0007669"/>
    <property type="project" value="InterPro"/>
</dbReference>
<keyword evidence="4 6" id="KW-0694">RNA-binding</keyword>
<keyword evidence="9" id="KW-1185">Reference proteome</keyword>